<sequence>MNTRYFFQPDSLCNLGSTVSFSSSAPSGGEDRMALISVRNRSSRVPPSSFLIRMAMRISRARWFTFLRRVFHYQNGSRSDLGSNPFNTSTWMLLELTALVVQISISTVTLSISNGEKPIWPMRLWIVGYDIGCLLNLLLLYGRYRNLYPTQGHGDGLSLSDVEQQRGIEESRSNHLMHKCRTSLELFFAIWFVMGNVWVFDARFSSFHQAPKLHVLCISLLAWNAICYSFPFLLFLLLCCCVPLISSFLGYNMNMGSIDRGASDDQISQLPSWKYKAVDTKLEHGNGTDCNSGPDNEDPECCICLAKYRDKEEVRQLPCSHMFHLKCVDQWLKIISCCPLCKQELER</sequence>
<dbReference type="PROSITE" id="PS50089">
    <property type="entry name" value="ZF_RING_2"/>
    <property type="match status" value="1"/>
</dbReference>
<dbReference type="Pfam" id="PF13639">
    <property type="entry name" value="zf-RING_2"/>
    <property type="match status" value="1"/>
</dbReference>
<name>A0A8K0HI73_9ROSA</name>
<accession>A0A8K0HI73</accession>
<protein>
    <recommendedName>
        <fullName evidence="3">RING-type domain-containing protein</fullName>
    </recommendedName>
</protein>
<dbReference type="PANTHER" id="PTHR46225:SF1">
    <property type="entry name" value="RING_U-BOX SUPERFAMILY PROTEIN"/>
    <property type="match status" value="1"/>
</dbReference>
<feature type="domain" description="RING-type" evidence="3">
    <location>
        <begin position="301"/>
        <end position="342"/>
    </location>
</feature>
<dbReference type="EMBL" id="VOIH02000002">
    <property type="protein sequence ID" value="KAF3453271.1"/>
    <property type="molecule type" value="Genomic_DNA"/>
</dbReference>
<dbReference type="InterPro" id="IPR013083">
    <property type="entry name" value="Znf_RING/FYVE/PHD"/>
</dbReference>
<dbReference type="InterPro" id="IPR001841">
    <property type="entry name" value="Znf_RING"/>
</dbReference>
<keyword evidence="1" id="KW-0479">Metal-binding</keyword>
<feature type="transmembrane region" description="Helical" evidence="2">
    <location>
        <begin position="182"/>
        <end position="200"/>
    </location>
</feature>
<dbReference type="Proteomes" id="UP000796880">
    <property type="component" value="Unassembled WGS sequence"/>
</dbReference>
<keyword evidence="1" id="KW-0862">Zinc</keyword>
<dbReference type="SMART" id="SM00184">
    <property type="entry name" value="RING"/>
    <property type="match status" value="1"/>
</dbReference>
<evidence type="ECO:0000259" key="3">
    <source>
        <dbReference type="PROSITE" id="PS50089"/>
    </source>
</evidence>
<dbReference type="OrthoDB" id="8062037at2759"/>
<feature type="transmembrane region" description="Helical" evidence="2">
    <location>
        <begin position="124"/>
        <end position="141"/>
    </location>
</feature>
<keyword evidence="2" id="KW-1133">Transmembrane helix</keyword>
<evidence type="ECO:0000313" key="5">
    <source>
        <dbReference type="Proteomes" id="UP000796880"/>
    </source>
</evidence>
<organism evidence="4 5">
    <name type="scientific">Rhamnella rubrinervis</name>
    <dbReference type="NCBI Taxonomy" id="2594499"/>
    <lineage>
        <taxon>Eukaryota</taxon>
        <taxon>Viridiplantae</taxon>
        <taxon>Streptophyta</taxon>
        <taxon>Embryophyta</taxon>
        <taxon>Tracheophyta</taxon>
        <taxon>Spermatophyta</taxon>
        <taxon>Magnoliopsida</taxon>
        <taxon>eudicotyledons</taxon>
        <taxon>Gunneridae</taxon>
        <taxon>Pentapetalae</taxon>
        <taxon>rosids</taxon>
        <taxon>fabids</taxon>
        <taxon>Rosales</taxon>
        <taxon>Rhamnaceae</taxon>
        <taxon>rhamnoid group</taxon>
        <taxon>Rhamneae</taxon>
        <taxon>Rhamnella</taxon>
    </lineage>
</organism>
<evidence type="ECO:0000256" key="2">
    <source>
        <dbReference type="SAM" id="Phobius"/>
    </source>
</evidence>
<gene>
    <name evidence="4" type="ORF">FNV43_RR03711</name>
</gene>
<keyword evidence="1" id="KW-0863">Zinc-finger</keyword>
<keyword evidence="2" id="KW-0812">Transmembrane</keyword>
<evidence type="ECO:0000256" key="1">
    <source>
        <dbReference type="PROSITE-ProRule" id="PRU00175"/>
    </source>
</evidence>
<evidence type="ECO:0000313" key="4">
    <source>
        <dbReference type="EMBL" id="KAF3453271.1"/>
    </source>
</evidence>
<dbReference type="PANTHER" id="PTHR46225">
    <property type="entry name" value="C3H4 TYPE ZINC FINGER PROTEIN"/>
    <property type="match status" value="1"/>
</dbReference>
<reference evidence="4" key="1">
    <citation type="submission" date="2020-03" db="EMBL/GenBank/DDBJ databases">
        <title>A high-quality chromosome-level genome assembly of a woody plant with both climbing and erect habits, Rhamnella rubrinervis.</title>
        <authorList>
            <person name="Lu Z."/>
            <person name="Yang Y."/>
            <person name="Zhu X."/>
            <person name="Sun Y."/>
        </authorList>
    </citation>
    <scope>NUCLEOTIDE SEQUENCE</scope>
    <source>
        <strain evidence="4">BYM</strain>
        <tissue evidence="4">Leaf</tissue>
    </source>
</reference>
<feature type="transmembrane region" description="Helical" evidence="2">
    <location>
        <begin position="220"/>
        <end position="245"/>
    </location>
</feature>
<dbReference type="GO" id="GO:0008270">
    <property type="term" value="F:zinc ion binding"/>
    <property type="evidence" value="ECO:0007669"/>
    <property type="project" value="UniProtKB-KW"/>
</dbReference>
<dbReference type="AlphaFoldDB" id="A0A8K0HI73"/>
<proteinExistence type="predicted"/>
<keyword evidence="5" id="KW-1185">Reference proteome</keyword>
<dbReference type="SUPFAM" id="SSF57850">
    <property type="entry name" value="RING/U-box"/>
    <property type="match status" value="1"/>
</dbReference>
<keyword evidence="2" id="KW-0472">Membrane</keyword>
<comment type="caution">
    <text evidence="4">The sequence shown here is derived from an EMBL/GenBank/DDBJ whole genome shotgun (WGS) entry which is preliminary data.</text>
</comment>
<dbReference type="Gene3D" id="3.30.40.10">
    <property type="entry name" value="Zinc/RING finger domain, C3HC4 (zinc finger)"/>
    <property type="match status" value="1"/>
</dbReference>